<dbReference type="PROSITE" id="PS51382">
    <property type="entry name" value="SPX"/>
    <property type="match status" value="1"/>
</dbReference>
<dbReference type="Pfam" id="PF03105">
    <property type="entry name" value="SPX"/>
    <property type="match status" value="2"/>
</dbReference>
<dbReference type="GeneID" id="104598526"/>
<sequence>MKFGKRLKNQIQETLPEWRDKFLSYKDMKKLVRLISSGPSTSEELPDSGKAEAEFIYLLNSEIDKFNSFFVEQEEDFIIRHRELKQRIQKVITTYGPNGAQPSEVDYNKEMGRIRKDIINFHGEMVLLENYSNINYTGLAKILKKYDKRTGGLLRLPFIQKVLQQPFFTTDLVSKLVKECEDTIDAVFPVKDEEGRREEKGERKVAMLPGQSIFRNTVAALVTMQEMRKGSSTYSHFSLPPLNLTDSNYSVLPT</sequence>
<dbReference type="RefSeq" id="XP_010258944.1">
    <property type="nucleotide sequence ID" value="XM_010260642.2"/>
</dbReference>
<dbReference type="OMA" id="LAFVHFY"/>
<evidence type="ECO:0000313" key="2">
    <source>
        <dbReference type="Proteomes" id="UP000189703"/>
    </source>
</evidence>
<dbReference type="eggNOG" id="KOG1161">
    <property type="taxonomic scope" value="Eukaryota"/>
</dbReference>
<dbReference type="InParanoid" id="A0A1U7ZYL7"/>
<dbReference type="AlphaFoldDB" id="A0A1U7ZYL7"/>
<organism evidence="2 3">
    <name type="scientific">Nelumbo nucifera</name>
    <name type="common">Sacred lotus</name>
    <dbReference type="NCBI Taxonomy" id="4432"/>
    <lineage>
        <taxon>Eukaryota</taxon>
        <taxon>Viridiplantae</taxon>
        <taxon>Streptophyta</taxon>
        <taxon>Embryophyta</taxon>
        <taxon>Tracheophyta</taxon>
        <taxon>Spermatophyta</taxon>
        <taxon>Magnoliopsida</taxon>
        <taxon>Proteales</taxon>
        <taxon>Nelumbonaceae</taxon>
        <taxon>Nelumbo</taxon>
    </lineage>
</organism>
<evidence type="ECO:0000259" key="1">
    <source>
        <dbReference type="PROSITE" id="PS51382"/>
    </source>
</evidence>
<feature type="domain" description="SPX" evidence="1">
    <location>
        <begin position="1"/>
        <end position="160"/>
    </location>
</feature>
<dbReference type="PANTHER" id="PTHR45978">
    <property type="entry name" value="SPX DOMAIN-CONTAINING PROTEIN 3"/>
    <property type="match status" value="1"/>
</dbReference>
<dbReference type="PANTHER" id="PTHR45978:SF2">
    <property type="entry name" value="SPX DOMAIN-CONTAINING PROTEIN 3"/>
    <property type="match status" value="1"/>
</dbReference>
<evidence type="ECO:0000313" key="3">
    <source>
        <dbReference type="RefSeq" id="XP_010258944.1"/>
    </source>
</evidence>
<accession>A0A1U7ZYL7</accession>
<name>A0A1U7ZYL7_NELNU</name>
<dbReference type="CDD" id="cd14481">
    <property type="entry name" value="SPX_AtSPX1_like"/>
    <property type="match status" value="1"/>
</dbReference>
<gene>
    <name evidence="3" type="primary">LOC104598526</name>
</gene>
<dbReference type="GO" id="GO:0016036">
    <property type="term" value="P:cellular response to phosphate starvation"/>
    <property type="evidence" value="ECO:0007669"/>
    <property type="project" value="InterPro"/>
</dbReference>
<reference evidence="3" key="1">
    <citation type="submission" date="2025-08" db="UniProtKB">
        <authorList>
            <consortium name="RefSeq"/>
        </authorList>
    </citation>
    <scope>IDENTIFICATION</scope>
</reference>
<protein>
    <submittedName>
        <fullName evidence="3">SPX domain-containing protein 3-like</fullName>
    </submittedName>
</protein>
<proteinExistence type="predicted"/>
<dbReference type="KEGG" id="nnu:104598526"/>
<dbReference type="InterPro" id="IPR031142">
    <property type="entry name" value="SPX_prot"/>
</dbReference>
<keyword evidence="2" id="KW-1185">Reference proteome</keyword>
<dbReference type="Proteomes" id="UP000189703">
    <property type="component" value="Unplaced"/>
</dbReference>
<dbReference type="InterPro" id="IPR004331">
    <property type="entry name" value="SPX_dom"/>
</dbReference>
<dbReference type="OrthoDB" id="6493944at2759"/>